<feature type="region of interest" description="Disordered" evidence="1">
    <location>
        <begin position="466"/>
        <end position="491"/>
    </location>
</feature>
<evidence type="ECO:0000313" key="5">
    <source>
        <dbReference type="Proteomes" id="UP001152797"/>
    </source>
</evidence>
<keyword evidence="5" id="KW-1185">Reference proteome</keyword>
<feature type="compositionally biased region" description="Basic and acidic residues" evidence="1">
    <location>
        <begin position="2757"/>
        <end position="2782"/>
    </location>
</feature>
<dbReference type="OrthoDB" id="413361at2759"/>
<feature type="compositionally biased region" description="Basic and acidic residues" evidence="1">
    <location>
        <begin position="1843"/>
        <end position="1854"/>
    </location>
</feature>
<sequence>MSFSLHVVTPQHLNIQVHLWLCAREKCYLLNLVAELLLGSICPVSVFGSRLRHSTTNYEHYELRFALDFAFEIVDYVFLALDYLHLNLDSIRLARDYIYEILDDVYLAENFDHHFLDFVFEEYAHFILDYAYSLDYVFAAVIDFYLALDLTYLQEQWRQRMYLEEEYPWKSTGRMCHQVALGLRLQDPHGHIDIGDAALVRLSVEEVRDPTSGQIIQHAIPSGVQALMTALRAAFGEADQLQATRALETFFEFRRNRMSIPEWSVQWQLNLDEAITHSGLDLNNVAKTYLYFKSSGLAQKSLDDILLQVHGDMRRFDEARTLMLRMAHRNLDHGSSSHYEECREDDGSWSAVTDYWSEDGYIADDLYAWYESDWNYSPWDYETAETYYEDWPAEHYDYGWDDEEPQQAEGEEHQPQETAPEESGEYFKGKGKGRSQVMGLGCSTCGSKWHNTHSCPMNDSYKGKNPTFGKGKSKGFNKGKGKSYGGKSYGKPYRKGYGKSKSYGKKGYMPYGSKQGRKGFWMEEMPKGYNDHYGGAYLMSNNTSPEKDEKDTLDKIIIQDTFNQIDPLPARRVRFNDQPETEQIDIEVNPKKLNFPVVEENEMIFHQVRGRRIRGMVPPDKIKDITWNEASTTVTGISGQADATLTRISIPFQIGSEDAEYTADVIGGEGSNCPALLPNGSLRQLRTAVMTQWYDNGDGVMLCSLNGLRPDDPQASLVVMKLLLAESGHYILPVNKEDQDMTPEEQNAILRLWQGRHGHTAACEQSDSNYDSKFDAKNSRTNYDIKPNNVENFDNSGNFKQKLQFTTETEPKDVADIMDEHQSDNNINKIKVADDEPAIQVLKSDNMDEAYDESQQAYAGDQFPAHLKTSKLRYLSKLYRAIPKECYTRTQRAPVTPRNARSWARKRKGAHFHFWEMCSGSGRLSFLALCAGLAVMFPLDYRYGWDLTSPSHRRLIDEIEETFKPDIDFMSPSCRPWSISSVRRDLEQTQQERQEEMPVIEYLKKKAKNQCKHRRGCIWEQPWSSAMWEHLDDNPGQAERTDQCRFGAKDESDNPILKPTGLQSNLALKHSIKRCNGHLGKKHGWLQDEMRHTFIPGECRHGKWPDGENPRDLKKAEKEQQEKEDIFETFRRESLKNEKIQKGKLSIHADIAFNNEQASVFKMVMVKLLDEAIKGLEEADNKKEPLPETHWLLDPTALGWLRKIFSEVMDAKGALACLQPWSLPTPTPFLTMEEAPLRLIIKGSTSKWTIGKIEDLREMSASQWHEPIDLEEDWLVAVFGDDSEEKKKGTTSSSSSTALVPVADAEDAEGDQPEGELSQLDPPEHEGEEQGQVAVQPGSLKPVYDFRRIFHKLPRLAVSDPTQAKRLILGLHERLWHSPVADVRNILIRCGQPHDVWKLTGDAIATCTICRKYSRAGRRPQYKTHLASNFNELVQCDVFQFQDNLFILIIDEATRYKVATSCNGRYLVDILSALMRGWIRYFGPMRILVTDQESSLMTVQGQQHTTTGLVERHIDLVKIGMLKIQAESNRYGIELQPEDLAAEAAMAQNLTLSVGGYTPATMLFGVLPRGFLDPEGDQPVADPKESSFEKSLRLRQIALQSAQAAILESRIARANRSRPQRLAVEDMIPGTTKVEIFREDGSGQGWRGPATVLQINEEAGNAIIEFNGKPYLMGLRHIRPLRDSFLIYLNQNSTLTSTDVEKAVSRMKKVVEQCTPFKPYTMGEILKDEKGEYKMVKFPKEESPTAEQMLKDAKMVLDFHYDHFTLNGIRFGRGMKIILTPKFSKGVLLTWPCGTMGFALTENHSDAHIHIKEYLQHNIDSLITRRKPAEPSDQGQLQDEEMKEQAELKRKGPDSRTVVLAPEKKKQKTYWTSTELLHQRSIWWMLQRPKKIVLEPAPIWYELDDRWMQKKAKETKINKQNYLLHLYCKKPAHLNIDLKNGLIFRVDSDTDTLNEQQLINNWHDFETADKQELSQFVTEKVFKKVKLSDLPESVVIIDAVWVRKYKRMPDGKMKAKSRLCARGFLDPQKQELPTRSTTATRLSQRIILSVASTHDFILASLDVSGAFLKGLTFETIRQILAQKGVPSPPRRVVIVPPPNVWRHLASFHEELYVAEEDYGAYGLECLKPAYGLADAPLAWQMTLHQFLEEHGGVQSLLDDCLWHYKNSDGTLKGVITTHVDDLAIACRQTFLDEQHQLLTKKFGKISLQMTPFTHCGVRYSKIPNGYKMDQQEFTNALKTQEIEDTKNGDRPLTAAETSKFRSILGGLLWLTATRLDLIADVGILQSKVTKATVNDFHQANAVVKKAKLKQYENVGLIFRSFSRDVPWKLLCVHDASAASKGRTYAQEGVLVLLAPDHMNFDAKIHTINGENVAEEIFGGTAHILFAHGSKAKRVSYSTSHSETLAAISGLETATLVSLRLAELLMPEKKPTLQQLAALQEKGIPYLPIDSYTDCRDFWSLTVGTTALPQDRSQRIYILAFREARIQGRVRWIILIPTESMTSDALTKVMTSKPLLELMTTGIVYFHNKIGHAIEARRLPTITDFEEDDLEKTDETWLKSYITVKDINDIQLYATSSTSSTWGPKVNMRLLTFLYFASSWTRSQAKRTSEEALCSADGIEGGEVSPPRQSAQVIVMSVMTLAIFCLCGALWYLWRTLSSMRHLMDEKVNQALMPIVERVIDLECSANTTTLEIEGLNRKSAEARGDIDILFRAVRHASPHPEEPGGHRRRLHDSRPEANEPDEERDLPDQPDDSPQPEGEHLERPFRADASRSRDGDRERPESESFEEEYEWEDDPSLDDAPHDPEFYEEQVRRAHRQARHDMYIHHLVTQGNNLGVEIHTLAQRQYPDGRIPSAVIEQLYHREAPYIPMVGQERDERVVTVRVFFQGGDNYLLHEGNNHWQFQSLEGLHGFRCARYAAEQDDRLDEEREARINNLLLHYQYT</sequence>
<keyword evidence="2" id="KW-0812">Transmembrane</keyword>
<evidence type="ECO:0000256" key="1">
    <source>
        <dbReference type="SAM" id="MobiDB-lite"/>
    </source>
</evidence>
<feature type="region of interest" description="Disordered" evidence="1">
    <location>
        <begin position="2715"/>
        <end position="2803"/>
    </location>
</feature>
<comment type="caution">
    <text evidence="3">The sequence shown here is derived from an EMBL/GenBank/DDBJ whole genome shotgun (WGS) entry which is preliminary data.</text>
</comment>
<evidence type="ECO:0000313" key="4">
    <source>
        <dbReference type="EMBL" id="CAL4777648.1"/>
    </source>
</evidence>
<accession>A0A9P1FW49</accession>
<feature type="region of interest" description="Disordered" evidence="1">
    <location>
        <begin position="1305"/>
        <end position="1336"/>
    </location>
</feature>
<dbReference type="EMBL" id="CAMXCT030001463">
    <property type="protein sequence ID" value="CAL4777648.1"/>
    <property type="molecule type" value="Genomic_DNA"/>
</dbReference>
<feature type="transmembrane region" description="Helical" evidence="2">
    <location>
        <begin position="2632"/>
        <end position="2653"/>
    </location>
</feature>
<feature type="compositionally biased region" description="Basic residues" evidence="1">
    <location>
        <begin position="471"/>
        <end position="481"/>
    </location>
</feature>
<name>A0A9P1FW49_9DINO</name>
<feature type="region of interest" description="Disordered" evidence="1">
    <location>
        <begin position="1101"/>
        <end position="1122"/>
    </location>
</feature>
<feature type="region of interest" description="Disordered" evidence="1">
    <location>
        <begin position="1827"/>
        <end position="1856"/>
    </location>
</feature>
<feature type="region of interest" description="Disordered" evidence="1">
    <location>
        <begin position="398"/>
        <end position="432"/>
    </location>
</feature>
<dbReference type="Proteomes" id="UP001152797">
    <property type="component" value="Unassembled WGS sequence"/>
</dbReference>
<gene>
    <name evidence="3" type="ORF">C1SCF055_LOCUS17332</name>
</gene>
<feature type="compositionally biased region" description="Acidic residues" evidence="1">
    <location>
        <begin position="2738"/>
        <end position="2751"/>
    </location>
</feature>
<keyword evidence="2" id="KW-0472">Membrane</keyword>
<protein>
    <submittedName>
        <fullName evidence="4">Retrovirus-related Pol polyprotein from transposon RE2 (Retro element 2) (AtRE2)</fullName>
    </submittedName>
</protein>
<reference evidence="3" key="1">
    <citation type="submission" date="2022-10" db="EMBL/GenBank/DDBJ databases">
        <authorList>
            <person name="Chen Y."/>
            <person name="Dougan E. K."/>
            <person name="Chan C."/>
            <person name="Rhodes N."/>
            <person name="Thang M."/>
        </authorList>
    </citation>
    <scope>NUCLEOTIDE SEQUENCE</scope>
</reference>
<keyword evidence="2" id="KW-1133">Transmembrane helix</keyword>
<evidence type="ECO:0000256" key="2">
    <source>
        <dbReference type="SAM" id="Phobius"/>
    </source>
</evidence>
<evidence type="ECO:0000313" key="3">
    <source>
        <dbReference type="EMBL" id="CAI3990336.1"/>
    </source>
</evidence>
<feature type="compositionally biased region" description="Acidic residues" evidence="1">
    <location>
        <begin position="2783"/>
        <end position="2797"/>
    </location>
</feature>
<proteinExistence type="predicted"/>
<feature type="compositionally biased region" description="Acidic residues" evidence="1">
    <location>
        <begin position="1305"/>
        <end position="1314"/>
    </location>
</feature>
<reference evidence="4 5" key="2">
    <citation type="submission" date="2024-05" db="EMBL/GenBank/DDBJ databases">
        <authorList>
            <person name="Chen Y."/>
            <person name="Shah S."/>
            <person name="Dougan E. K."/>
            <person name="Thang M."/>
            <person name="Chan C."/>
        </authorList>
    </citation>
    <scope>NUCLEOTIDE SEQUENCE [LARGE SCALE GENOMIC DNA]</scope>
</reference>
<dbReference type="EMBL" id="CAMXCT020001463">
    <property type="protein sequence ID" value="CAL1143711.1"/>
    <property type="molecule type" value="Genomic_DNA"/>
</dbReference>
<dbReference type="EMBL" id="CAMXCT010001463">
    <property type="protein sequence ID" value="CAI3990336.1"/>
    <property type="molecule type" value="Genomic_DNA"/>
</dbReference>
<organism evidence="3">
    <name type="scientific">Cladocopium goreaui</name>
    <dbReference type="NCBI Taxonomy" id="2562237"/>
    <lineage>
        <taxon>Eukaryota</taxon>
        <taxon>Sar</taxon>
        <taxon>Alveolata</taxon>
        <taxon>Dinophyceae</taxon>
        <taxon>Suessiales</taxon>
        <taxon>Symbiodiniaceae</taxon>
        <taxon>Cladocopium</taxon>
    </lineage>
</organism>